<evidence type="ECO:0000313" key="2">
    <source>
        <dbReference type="Proteomes" id="UP000814033"/>
    </source>
</evidence>
<evidence type="ECO:0000313" key="1">
    <source>
        <dbReference type="EMBL" id="KAI0046972.1"/>
    </source>
</evidence>
<accession>A0ACB8RT29</accession>
<protein>
    <submittedName>
        <fullName evidence="1">Uncharacterized protein</fullName>
    </submittedName>
</protein>
<dbReference type="EMBL" id="MU275913">
    <property type="protein sequence ID" value="KAI0046972.1"/>
    <property type="molecule type" value="Genomic_DNA"/>
</dbReference>
<proteinExistence type="predicted"/>
<keyword evidence="2" id="KW-1185">Reference proteome</keyword>
<name>A0ACB8RT29_9AGAM</name>
<gene>
    <name evidence="1" type="ORF">FA95DRAFT_1292979</name>
</gene>
<dbReference type="Proteomes" id="UP000814033">
    <property type="component" value="Unassembled WGS sequence"/>
</dbReference>
<comment type="caution">
    <text evidence="1">The sequence shown here is derived from an EMBL/GenBank/DDBJ whole genome shotgun (WGS) entry which is preliminary data.</text>
</comment>
<reference evidence="1" key="2">
    <citation type="journal article" date="2022" name="New Phytol.">
        <title>Evolutionary transition to the ectomycorrhizal habit in the genomes of a hyperdiverse lineage of mushroom-forming fungi.</title>
        <authorList>
            <person name="Looney B."/>
            <person name="Miyauchi S."/>
            <person name="Morin E."/>
            <person name="Drula E."/>
            <person name="Courty P.E."/>
            <person name="Kohler A."/>
            <person name="Kuo A."/>
            <person name="LaButti K."/>
            <person name="Pangilinan J."/>
            <person name="Lipzen A."/>
            <person name="Riley R."/>
            <person name="Andreopoulos W."/>
            <person name="He G."/>
            <person name="Johnson J."/>
            <person name="Nolan M."/>
            <person name="Tritt A."/>
            <person name="Barry K.W."/>
            <person name="Grigoriev I.V."/>
            <person name="Nagy L.G."/>
            <person name="Hibbett D."/>
            <person name="Henrissat B."/>
            <person name="Matheny P.B."/>
            <person name="Labbe J."/>
            <person name="Martin F.M."/>
        </authorList>
    </citation>
    <scope>NUCLEOTIDE SEQUENCE</scope>
    <source>
        <strain evidence="1">FP105234-sp</strain>
    </source>
</reference>
<reference evidence="1" key="1">
    <citation type="submission" date="2021-02" db="EMBL/GenBank/DDBJ databases">
        <authorList>
            <consortium name="DOE Joint Genome Institute"/>
            <person name="Ahrendt S."/>
            <person name="Looney B.P."/>
            <person name="Miyauchi S."/>
            <person name="Morin E."/>
            <person name="Drula E."/>
            <person name="Courty P.E."/>
            <person name="Chicoki N."/>
            <person name="Fauchery L."/>
            <person name="Kohler A."/>
            <person name="Kuo A."/>
            <person name="Labutti K."/>
            <person name="Pangilinan J."/>
            <person name="Lipzen A."/>
            <person name="Riley R."/>
            <person name="Andreopoulos W."/>
            <person name="He G."/>
            <person name="Johnson J."/>
            <person name="Barry K.W."/>
            <person name="Grigoriev I.V."/>
            <person name="Nagy L."/>
            <person name="Hibbett D."/>
            <person name="Henrissat B."/>
            <person name="Matheny P.B."/>
            <person name="Labbe J."/>
            <person name="Martin F."/>
        </authorList>
    </citation>
    <scope>NUCLEOTIDE SEQUENCE</scope>
    <source>
        <strain evidence="1">FP105234-sp</strain>
    </source>
</reference>
<organism evidence="1 2">
    <name type="scientific">Auriscalpium vulgare</name>
    <dbReference type="NCBI Taxonomy" id="40419"/>
    <lineage>
        <taxon>Eukaryota</taxon>
        <taxon>Fungi</taxon>
        <taxon>Dikarya</taxon>
        <taxon>Basidiomycota</taxon>
        <taxon>Agaricomycotina</taxon>
        <taxon>Agaricomycetes</taxon>
        <taxon>Russulales</taxon>
        <taxon>Auriscalpiaceae</taxon>
        <taxon>Auriscalpium</taxon>
    </lineage>
</organism>
<sequence>MPSSSLALGVQNHHLPSPTSLCSPAFRPPNTCAVRLACLCTSRCAVVRERLSRDRRTIFALTSRVVALHVDWRDSIGEGGCRICEDGVRIPKMRQYSREINTHRAVQPRPKHERDLPIDYSRQSLGAGSFRLETPEMTDDAWIYSQQGTEIFSLWSPQ</sequence>